<protein>
    <submittedName>
        <fullName evidence="1">Uncharacterized protein</fullName>
    </submittedName>
</protein>
<dbReference type="PANTHER" id="PTHR12794">
    <property type="entry name" value="GEMIN2"/>
    <property type="match status" value="1"/>
</dbReference>
<reference evidence="1 2" key="1">
    <citation type="submission" date="2024-02" db="EMBL/GenBank/DDBJ databases">
        <authorList>
            <person name="Vignale AGUSTIN F."/>
            <person name="Sosa J E."/>
            <person name="Modenutti C."/>
        </authorList>
    </citation>
    <scope>NUCLEOTIDE SEQUENCE [LARGE SCALE GENOMIC DNA]</scope>
</reference>
<dbReference type="Proteomes" id="UP001642360">
    <property type="component" value="Unassembled WGS sequence"/>
</dbReference>
<dbReference type="EMBL" id="CAUOFW020005702">
    <property type="protein sequence ID" value="CAK9171285.1"/>
    <property type="molecule type" value="Genomic_DNA"/>
</dbReference>
<accession>A0ABC8TPA2</accession>
<evidence type="ECO:0000313" key="2">
    <source>
        <dbReference type="Proteomes" id="UP001642360"/>
    </source>
</evidence>
<gene>
    <name evidence="1" type="ORF">ILEXP_LOCUS40839</name>
</gene>
<keyword evidence="2" id="KW-1185">Reference proteome</keyword>
<comment type="caution">
    <text evidence="1">The sequence shown here is derived from an EMBL/GenBank/DDBJ whole genome shotgun (WGS) entry which is preliminary data.</text>
</comment>
<dbReference type="PANTHER" id="PTHR12794:SF0">
    <property type="entry name" value="GEM-ASSOCIATED PROTEIN 2"/>
    <property type="match status" value="1"/>
</dbReference>
<name>A0ABC8TPA2_9AQUA</name>
<evidence type="ECO:0000313" key="1">
    <source>
        <dbReference type="EMBL" id="CAK9171285.1"/>
    </source>
</evidence>
<proteinExistence type="predicted"/>
<organism evidence="1 2">
    <name type="scientific">Ilex paraguariensis</name>
    <name type="common">yerba mate</name>
    <dbReference type="NCBI Taxonomy" id="185542"/>
    <lineage>
        <taxon>Eukaryota</taxon>
        <taxon>Viridiplantae</taxon>
        <taxon>Streptophyta</taxon>
        <taxon>Embryophyta</taxon>
        <taxon>Tracheophyta</taxon>
        <taxon>Spermatophyta</taxon>
        <taxon>Magnoliopsida</taxon>
        <taxon>eudicotyledons</taxon>
        <taxon>Gunneridae</taxon>
        <taxon>Pentapetalae</taxon>
        <taxon>asterids</taxon>
        <taxon>campanulids</taxon>
        <taxon>Aquifoliales</taxon>
        <taxon>Aquifoliaceae</taxon>
        <taxon>Ilex</taxon>
    </lineage>
</organism>
<dbReference type="AlphaFoldDB" id="A0ABC8TPA2"/>
<sequence length="124" mass="13322">MSGSDSVNLMGSISLCTGAVAAKARENHLKTLCALKNGQGIAKDVVYSQKVGNEIEIINPLDPACSLSTSDIAKSKIIEGECCEDDESDEDYISILRPAFLVDGEPDFDSGPPEDGLEYLRRVR</sequence>